<feature type="compositionally biased region" description="Basic residues" evidence="1">
    <location>
        <begin position="124"/>
        <end position="134"/>
    </location>
</feature>
<accession>A0A0F9IJP9</accession>
<dbReference type="AlphaFoldDB" id="A0A0F9IJP9"/>
<dbReference type="EMBL" id="LAZR01012260">
    <property type="protein sequence ID" value="KKM27772.1"/>
    <property type="molecule type" value="Genomic_DNA"/>
</dbReference>
<name>A0A0F9IJP9_9ZZZZ</name>
<evidence type="ECO:0000313" key="2">
    <source>
        <dbReference type="EMBL" id="KKM27772.1"/>
    </source>
</evidence>
<comment type="caution">
    <text evidence="2">The sequence shown here is derived from an EMBL/GenBank/DDBJ whole genome shotgun (WGS) entry which is preliminary data.</text>
</comment>
<sequence>MDKRKSEAELAAVVCEWERVDGIIQRYNGLVEEQDRIKKQLHELDDELAERGPVLACAVQCACASEDPEVRDCVADLNCGIEKAHPEWFKAAELEDTADEPTVNLRPAAKQAVRRPDGTEVRRPSRPKRPKEIR</sequence>
<feature type="compositionally biased region" description="Basic and acidic residues" evidence="1">
    <location>
        <begin position="114"/>
        <end position="123"/>
    </location>
</feature>
<organism evidence="2">
    <name type="scientific">marine sediment metagenome</name>
    <dbReference type="NCBI Taxonomy" id="412755"/>
    <lineage>
        <taxon>unclassified sequences</taxon>
        <taxon>metagenomes</taxon>
        <taxon>ecological metagenomes</taxon>
    </lineage>
</organism>
<evidence type="ECO:0000256" key="1">
    <source>
        <dbReference type="SAM" id="MobiDB-lite"/>
    </source>
</evidence>
<protein>
    <submittedName>
        <fullName evidence="2">Uncharacterized protein</fullName>
    </submittedName>
</protein>
<proteinExistence type="predicted"/>
<feature type="region of interest" description="Disordered" evidence="1">
    <location>
        <begin position="99"/>
        <end position="134"/>
    </location>
</feature>
<gene>
    <name evidence="2" type="ORF">LCGC14_1571460</name>
</gene>
<reference evidence="2" key="1">
    <citation type="journal article" date="2015" name="Nature">
        <title>Complex archaea that bridge the gap between prokaryotes and eukaryotes.</title>
        <authorList>
            <person name="Spang A."/>
            <person name="Saw J.H."/>
            <person name="Jorgensen S.L."/>
            <person name="Zaremba-Niedzwiedzka K."/>
            <person name="Martijn J."/>
            <person name="Lind A.E."/>
            <person name="van Eijk R."/>
            <person name="Schleper C."/>
            <person name="Guy L."/>
            <person name="Ettema T.J."/>
        </authorList>
    </citation>
    <scope>NUCLEOTIDE SEQUENCE</scope>
</reference>